<evidence type="ECO:0000256" key="12">
    <source>
        <dbReference type="ARBA" id="ARBA00057335"/>
    </source>
</evidence>
<keyword evidence="6" id="KW-0134">Cell wall</keyword>
<dbReference type="FunFam" id="1.20.140.40:FF:000001">
    <property type="entry name" value="Pectinesterase"/>
    <property type="match status" value="1"/>
</dbReference>
<evidence type="ECO:0000256" key="13">
    <source>
        <dbReference type="PROSITE-ProRule" id="PRU10040"/>
    </source>
</evidence>
<name>A0AAV8TQC5_9ROSI</name>
<organism evidence="16 17">
    <name type="scientific">Erythroxylum novogranatense</name>
    <dbReference type="NCBI Taxonomy" id="1862640"/>
    <lineage>
        <taxon>Eukaryota</taxon>
        <taxon>Viridiplantae</taxon>
        <taxon>Streptophyta</taxon>
        <taxon>Embryophyta</taxon>
        <taxon>Tracheophyta</taxon>
        <taxon>Spermatophyta</taxon>
        <taxon>Magnoliopsida</taxon>
        <taxon>eudicotyledons</taxon>
        <taxon>Gunneridae</taxon>
        <taxon>Pentapetalae</taxon>
        <taxon>rosids</taxon>
        <taxon>fabids</taxon>
        <taxon>Malpighiales</taxon>
        <taxon>Erythroxylaceae</taxon>
        <taxon>Erythroxylum</taxon>
    </lineage>
</organism>
<evidence type="ECO:0000256" key="9">
    <source>
        <dbReference type="ARBA" id="ARBA00023157"/>
    </source>
</evidence>
<comment type="catalytic activity">
    <reaction evidence="11 14">
        <text>[(1-&gt;4)-alpha-D-galacturonosyl methyl ester](n) + n H2O = [(1-&gt;4)-alpha-D-galacturonosyl](n) + n methanol + n H(+)</text>
        <dbReference type="Rhea" id="RHEA:22380"/>
        <dbReference type="Rhea" id="RHEA-COMP:14570"/>
        <dbReference type="Rhea" id="RHEA-COMP:14573"/>
        <dbReference type="ChEBI" id="CHEBI:15377"/>
        <dbReference type="ChEBI" id="CHEBI:15378"/>
        <dbReference type="ChEBI" id="CHEBI:17790"/>
        <dbReference type="ChEBI" id="CHEBI:140522"/>
        <dbReference type="ChEBI" id="CHEBI:140523"/>
        <dbReference type="EC" id="3.1.1.11"/>
    </reaction>
</comment>
<proteinExistence type="inferred from homology"/>
<sequence length="559" mass="61324">MLGKVVASGVSLILVVGVVIGVVAVVNHQNGSNTAKNENMTPQMKMASQLCQPTSYKEACTKTLGSVNSTDPKEFVKAAIMATSDAVKKAFNFSEDIVVQAGKEERTKMALDDCKELLDYAVQELQATFSTVGESSMHTMKDRIDELRSWMSAVLAYQETCVDGFSDKSPIKPVIQQGMIDASHLTDNVLAIMGQMSEFMKSLGLQFNSPGGTTRKLSSADGYPTWMSAADRKLLASGNNAGVTPNAVVAQDGSGQYKTIMEALAAYPKDLKGRYVIYVKAGTYREYVTVAKDQTNVFMYGDGPRQTVVTGDKSFHKSNLGTWKTATFVVEADSFVCKSMGFENTAGPEGHQAVALRVNSDMATFFNCRMEAYQDTLLYQAKRQFYRNCVISGTVDFIFGYGAAVIQNSTLILRRPMDNQQNFLTADGRKEQHSPTGVVIHNCQIVPEDKLVPEKAKIPSYLGRPWKPYSRAIFMESEISDAIHPEGYMKWNETAPIDTLYYGEYANTGPGAATNGRVKWNSIHFLNRDEALKFTAGAFIQGEPWINAAEVPFLAGLKA</sequence>
<dbReference type="GO" id="GO:0045490">
    <property type="term" value="P:pectin catabolic process"/>
    <property type="evidence" value="ECO:0007669"/>
    <property type="project" value="UniProtKB-UniRule"/>
</dbReference>
<dbReference type="Proteomes" id="UP001159364">
    <property type="component" value="Linkage Group LG04"/>
</dbReference>
<dbReference type="Pfam" id="PF04043">
    <property type="entry name" value="PMEI"/>
    <property type="match status" value="1"/>
</dbReference>
<evidence type="ECO:0000256" key="1">
    <source>
        <dbReference type="ARBA" id="ARBA00004191"/>
    </source>
</evidence>
<dbReference type="SMART" id="SM00856">
    <property type="entry name" value="PMEI"/>
    <property type="match status" value="1"/>
</dbReference>
<dbReference type="FunFam" id="2.160.20.10:FF:000001">
    <property type="entry name" value="Pectinesterase"/>
    <property type="match status" value="1"/>
</dbReference>
<dbReference type="PROSITE" id="PS00503">
    <property type="entry name" value="PECTINESTERASE_2"/>
    <property type="match status" value="1"/>
</dbReference>
<evidence type="ECO:0000256" key="10">
    <source>
        <dbReference type="ARBA" id="ARBA00023180"/>
    </source>
</evidence>
<reference evidence="16 17" key="1">
    <citation type="submission" date="2021-09" db="EMBL/GenBank/DDBJ databases">
        <title>Genomic insights and catalytic innovation underlie evolution of tropane alkaloids biosynthesis.</title>
        <authorList>
            <person name="Wang Y.-J."/>
            <person name="Tian T."/>
            <person name="Huang J.-P."/>
            <person name="Huang S.-X."/>
        </authorList>
    </citation>
    <scope>NUCLEOTIDE SEQUENCE [LARGE SCALE GENOMIC DNA]</scope>
    <source>
        <strain evidence="16">KIB-2018</strain>
        <tissue evidence="16">Leaf</tissue>
    </source>
</reference>
<evidence type="ECO:0000256" key="3">
    <source>
        <dbReference type="ARBA" id="ARBA00006027"/>
    </source>
</evidence>
<keyword evidence="6" id="KW-0964">Secreted</keyword>
<evidence type="ECO:0000259" key="15">
    <source>
        <dbReference type="SMART" id="SM00856"/>
    </source>
</evidence>
<dbReference type="InterPro" id="IPR033131">
    <property type="entry name" value="Pectinesterase_Asp_AS"/>
</dbReference>
<dbReference type="InterPro" id="IPR011050">
    <property type="entry name" value="Pectin_lyase_fold/virulence"/>
</dbReference>
<dbReference type="GO" id="GO:0030599">
    <property type="term" value="F:pectinesterase activity"/>
    <property type="evidence" value="ECO:0007669"/>
    <property type="project" value="UniProtKB-UniRule"/>
</dbReference>
<dbReference type="InterPro" id="IPR000070">
    <property type="entry name" value="Pectinesterase_cat"/>
</dbReference>
<comment type="caution">
    <text evidence="16">The sequence shown here is derived from an EMBL/GenBank/DDBJ whole genome shotgun (WGS) entry which is preliminary data.</text>
</comment>
<dbReference type="Gene3D" id="2.160.20.10">
    <property type="entry name" value="Single-stranded right-handed beta-helix, Pectin lyase-like"/>
    <property type="match status" value="1"/>
</dbReference>
<evidence type="ECO:0000256" key="7">
    <source>
        <dbReference type="ARBA" id="ARBA00022801"/>
    </source>
</evidence>
<evidence type="ECO:0000256" key="14">
    <source>
        <dbReference type="RuleBase" id="RU000589"/>
    </source>
</evidence>
<dbReference type="Gene3D" id="1.20.140.40">
    <property type="entry name" value="Invertase/pectin methylesterase inhibitor family protein"/>
    <property type="match status" value="1"/>
</dbReference>
<feature type="domain" description="Pectinesterase inhibitor" evidence="15">
    <location>
        <begin position="42"/>
        <end position="192"/>
    </location>
</feature>
<dbReference type="InterPro" id="IPR035513">
    <property type="entry name" value="Invertase/methylesterase_inhib"/>
</dbReference>
<comment type="function">
    <text evidence="12">Acts in the modification of cell walls via demethylesterification of cell wall pectin.</text>
</comment>
<keyword evidence="7 14" id="KW-0378">Hydrolase</keyword>
<dbReference type="InterPro" id="IPR006501">
    <property type="entry name" value="Pectinesterase_inhib_dom"/>
</dbReference>
<comment type="pathway">
    <text evidence="2 14">Glycan metabolism; pectin degradation; 2-dehydro-3-deoxy-D-gluconate from pectin: step 1/5.</text>
</comment>
<evidence type="ECO:0000256" key="5">
    <source>
        <dbReference type="ARBA" id="ARBA00013229"/>
    </source>
</evidence>
<dbReference type="Pfam" id="PF01095">
    <property type="entry name" value="Pectinesterase"/>
    <property type="match status" value="1"/>
</dbReference>
<comment type="similarity">
    <text evidence="4">In the C-terminal section; belongs to the pectinesterase family.</text>
</comment>
<dbReference type="GO" id="GO:0004857">
    <property type="term" value="F:enzyme inhibitor activity"/>
    <property type="evidence" value="ECO:0007669"/>
    <property type="project" value="InterPro"/>
</dbReference>
<comment type="subcellular location">
    <subcellularLocation>
        <location evidence="1">Secreted</location>
        <location evidence="1">Cell wall</location>
    </subcellularLocation>
</comment>
<evidence type="ECO:0000256" key="11">
    <source>
        <dbReference type="ARBA" id="ARBA00047928"/>
    </source>
</evidence>
<evidence type="ECO:0000256" key="4">
    <source>
        <dbReference type="ARBA" id="ARBA00007786"/>
    </source>
</evidence>
<feature type="active site" evidence="13">
    <location>
        <position position="396"/>
    </location>
</feature>
<accession>A0AAV8TQC5</accession>
<dbReference type="SUPFAM" id="SSF51126">
    <property type="entry name" value="Pectin lyase-like"/>
    <property type="match status" value="1"/>
</dbReference>
<evidence type="ECO:0000256" key="2">
    <source>
        <dbReference type="ARBA" id="ARBA00005184"/>
    </source>
</evidence>
<dbReference type="CDD" id="cd15798">
    <property type="entry name" value="PMEI-like_3"/>
    <property type="match status" value="1"/>
</dbReference>
<keyword evidence="10" id="KW-0325">Glycoprotein</keyword>
<keyword evidence="17" id="KW-1185">Reference proteome</keyword>
<evidence type="ECO:0000256" key="8">
    <source>
        <dbReference type="ARBA" id="ARBA00023085"/>
    </source>
</evidence>
<dbReference type="EC" id="3.1.1.11" evidence="5 14"/>
<evidence type="ECO:0000313" key="17">
    <source>
        <dbReference type="Proteomes" id="UP001159364"/>
    </source>
</evidence>
<gene>
    <name evidence="16" type="ORF">K2173_021135</name>
</gene>
<comment type="similarity">
    <text evidence="3">In the N-terminal section; belongs to the PMEI family.</text>
</comment>
<dbReference type="GO" id="GO:0042545">
    <property type="term" value="P:cell wall modification"/>
    <property type="evidence" value="ECO:0007669"/>
    <property type="project" value="UniProtKB-UniRule"/>
</dbReference>
<evidence type="ECO:0000313" key="16">
    <source>
        <dbReference type="EMBL" id="KAJ8768195.1"/>
    </source>
</evidence>
<dbReference type="InterPro" id="IPR012334">
    <property type="entry name" value="Pectin_lyas_fold"/>
</dbReference>
<protein>
    <recommendedName>
        <fullName evidence="5 14">Pectinesterase</fullName>
        <ecNumber evidence="5 14">3.1.1.11</ecNumber>
    </recommendedName>
</protein>
<dbReference type="SUPFAM" id="SSF101148">
    <property type="entry name" value="Plant invertase/pectin methylesterase inhibitor"/>
    <property type="match status" value="1"/>
</dbReference>
<evidence type="ECO:0000256" key="6">
    <source>
        <dbReference type="ARBA" id="ARBA00022512"/>
    </source>
</evidence>
<dbReference type="NCBIfam" id="TIGR01614">
    <property type="entry name" value="PME_inhib"/>
    <property type="match status" value="1"/>
</dbReference>
<dbReference type="PANTHER" id="PTHR31707">
    <property type="entry name" value="PECTINESTERASE"/>
    <property type="match status" value="1"/>
</dbReference>
<keyword evidence="9" id="KW-1015">Disulfide bond</keyword>
<keyword evidence="8 14" id="KW-0063">Aspartyl esterase</keyword>
<dbReference type="AlphaFoldDB" id="A0AAV8TQC5"/>
<dbReference type="EMBL" id="JAIWQS010000004">
    <property type="protein sequence ID" value="KAJ8768195.1"/>
    <property type="molecule type" value="Genomic_DNA"/>
</dbReference>